<evidence type="ECO:0000256" key="1">
    <source>
        <dbReference type="SAM" id="SignalP"/>
    </source>
</evidence>
<proteinExistence type="predicted"/>
<dbReference type="EMBL" id="LOBR01000030">
    <property type="protein sequence ID" value="KYN89008.1"/>
    <property type="molecule type" value="Genomic_DNA"/>
</dbReference>
<protein>
    <recommendedName>
        <fullName evidence="4">Curli production assembly/transport component CsgG</fullName>
    </recommendedName>
</protein>
<reference evidence="3" key="1">
    <citation type="submission" date="2015-12" db="EMBL/GenBank/DDBJ databases">
        <authorList>
            <person name="Shamseldin A."/>
            <person name="Moawad H."/>
            <person name="Abd El-Rahim W.M."/>
            <person name="Sadowsky M.J."/>
        </authorList>
    </citation>
    <scope>NUCLEOTIDE SEQUENCE [LARGE SCALE GENOMIC DNA]</scope>
    <source>
        <strain evidence="3">2538-88</strain>
    </source>
</reference>
<dbReference type="RefSeq" id="WP_039462213.1">
    <property type="nucleotide sequence ID" value="NZ_CAXYEW010000014.1"/>
</dbReference>
<sequence length="337" mass="36233">MLNKTSVALAVSLLLSGCISTGPTPICTPDTSVPIANAEVPTKNSDDRKVIILPVEMEFKDVANDKIRSIVRSSLESQVIATGTELVDRKLANKLKKEITLAEQSGRYNSKGVPIADYAVLTEVTSVDFKKSFSEESTYKNKKGELIYIPASCHFSVDVSAVAKVVSLPDMALVERIELKGDDSVSTETRNSSCPISDAGYQGIASKAAAEAVEYSRSLKTLLAAKAQVLELRQCESGSMVKIGIGADRNVKANDSVAFSKIIKNSEGELETFSVGEGEVIDNPQHGIKAKYSWVTIEEETALKIRKGDAAQIVPKACKSLLDLECQGQELMNKAGL</sequence>
<organism evidence="2 3">
    <name type="scientific">Vibrio cidicii</name>
    <dbReference type="NCBI Taxonomy" id="1763883"/>
    <lineage>
        <taxon>Bacteria</taxon>
        <taxon>Pseudomonadati</taxon>
        <taxon>Pseudomonadota</taxon>
        <taxon>Gammaproteobacteria</taxon>
        <taxon>Vibrionales</taxon>
        <taxon>Vibrionaceae</taxon>
        <taxon>Vibrio</taxon>
    </lineage>
</organism>
<name>A0A151KYX0_9VIBR</name>
<accession>A0A151KYX0</accession>
<dbReference type="PROSITE" id="PS51257">
    <property type="entry name" value="PROKAR_LIPOPROTEIN"/>
    <property type="match status" value="1"/>
</dbReference>
<gene>
    <name evidence="2" type="ORF">ATY37_13840</name>
</gene>
<evidence type="ECO:0000313" key="3">
    <source>
        <dbReference type="Proteomes" id="UP000075346"/>
    </source>
</evidence>
<keyword evidence="1" id="KW-0732">Signal</keyword>
<comment type="caution">
    <text evidence="2">The sequence shown here is derived from an EMBL/GenBank/DDBJ whole genome shotgun (WGS) entry which is preliminary data.</text>
</comment>
<dbReference type="AlphaFoldDB" id="A0A151KYX0"/>
<dbReference type="GeneID" id="95678360"/>
<feature type="chain" id="PRO_5007583752" description="Curli production assembly/transport component CsgG" evidence="1">
    <location>
        <begin position="22"/>
        <end position="337"/>
    </location>
</feature>
<dbReference type="Proteomes" id="UP000075346">
    <property type="component" value="Unassembled WGS sequence"/>
</dbReference>
<evidence type="ECO:0008006" key="4">
    <source>
        <dbReference type="Google" id="ProtNLM"/>
    </source>
</evidence>
<evidence type="ECO:0000313" key="2">
    <source>
        <dbReference type="EMBL" id="KYN89008.1"/>
    </source>
</evidence>
<feature type="signal peptide" evidence="1">
    <location>
        <begin position="1"/>
        <end position="21"/>
    </location>
</feature>